<feature type="transmembrane region" description="Helical" evidence="1">
    <location>
        <begin position="202"/>
        <end position="221"/>
    </location>
</feature>
<accession>A0ABD2ILW7</accession>
<name>A0ABD2ILW7_HETSC</name>
<keyword evidence="1" id="KW-0812">Transmembrane</keyword>
<sequence>MYNTQKADSTDELCPGLSNLSVSDSQTNDEAVLLTTVTSLSRMNESQSRTLETQSRTLETLANSNQAQQNLIQAQQLRIIELEELVRRLQAPPPANVPGGGQGCQFRFCLNSRPGFELLDRHELRIQCDEHLQSGESDGRILGRKIVGIEHRTDTERKMLTTAQFWQTIITLIERHDLFPKHLVFDFSHINALFHRELYSEIIALSVGYLVCFFFAIPVPLGRRAVHQPDSTTYICAENDAVREPGIRQQLDTLLRENKYESRMLLLLAKTYLMVQDRPAAAGCLKMSRRPPRCPPRPSLKLFADDVKIYVSYKTHLSVQSANAYRLYARGFVHEAYKHRSHHARVIPSNIDKEGEELRLAFNNFLCDIIADVHNTTQY</sequence>
<evidence type="ECO:0000313" key="2">
    <source>
        <dbReference type="EMBL" id="KAL3080271.1"/>
    </source>
</evidence>
<evidence type="ECO:0000313" key="3">
    <source>
        <dbReference type="Proteomes" id="UP001620645"/>
    </source>
</evidence>
<evidence type="ECO:0000256" key="1">
    <source>
        <dbReference type="SAM" id="Phobius"/>
    </source>
</evidence>
<proteinExistence type="predicted"/>
<protein>
    <submittedName>
        <fullName evidence="2">Uncharacterized protein</fullName>
    </submittedName>
</protein>
<keyword evidence="3" id="KW-1185">Reference proteome</keyword>
<comment type="caution">
    <text evidence="2">The sequence shown here is derived from an EMBL/GenBank/DDBJ whole genome shotgun (WGS) entry which is preliminary data.</text>
</comment>
<keyword evidence="1" id="KW-1133">Transmembrane helix</keyword>
<keyword evidence="1" id="KW-0472">Membrane</keyword>
<dbReference type="EMBL" id="JBICCN010000296">
    <property type="protein sequence ID" value="KAL3080271.1"/>
    <property type="molecule type" value="Genomic_DNA"/>
</dbReference>
<reference evidence="2 3" key="1">
    <citation type="submission" date="2024-10" db="EMBL/GenBank/DDBJ databases">
        <authorList>
            <person name="Kim D."/>
        </authorList>
    </citation>
    <scope>NUCLEOTIDE SEQUENCE [LARGE SCALE GENOMIC DNA]</scope>
    <source>
        <strain evidence="2">Taebaek</strain>
    </source>
</reference>
<dbReference type="AlphaFoldDB" id="A0ABD2ILW7"/>
<gene>
    <name evidence="2" type="ORF">niasHS_012376</name>
</gene>
<dbReference type="Proteomes" id="UP001620645">
    <property type="component" value="Unassembled WGS sequence"/>
</dbReference>
<organism evidence="2 3">
    <name type="scientific">Heterodera schachtii</name>
    <name type="common">Sugarbeet cyst nematode worm</name>
    <name type="synonym">Tylenchus schachtii</name>
    <dbReference type="NCBI Taxonomy" id="97005"/>
    <lineage>
        <taxon>Eukaryota</taxon>
        <taxon>Metazoa</taxon>
        <taxon>Ecdysozoa</taxon>
        <taxon>Nematoda</taxon>
        <taxon>Chromadorea</taxon>
        <taxon>Rhabditida</taxon>
        <taxon>Tylenchina</taxon>
        <taxon>Tylenchomorpha</taxon>
        <taxon>Tylenchoidea</taxon>
        <taxon>Heteroderidae</taxon>
        <taxon>Heteroderinae</taxon>
        <taxon>Heterodera</taxon>
    </lineage>
</organism>